<gene>
    <name evidence="2" type="primary">Contig17312.g18433</name>
    <name evidence="2" type="ORF">STYLEM_10506</name>
</gene>
<dbReference type="EMBL" id="CCKQ01009996">
    <property type="protein sequence ID" value="CDW81488.1"/>
    <property type="molecule type" value="Genomic_DNA"/>
</dbReference>
<dbReference type="GO" id="GO:0043022">
    <property type="term" value="F:ribosome binding"/>
    <property type="evidence" value="ECO:0007669"/>
    <property type="project" value="InterPro"/>
</dbReference>
<proteinExistence type="predicted"/>
<evidence type="ECO:0000313" key="3">
    <source>
        <dbReference type="Proteomes" id="UP000039865"/>
    </source>
</evidence>
<dbReference type="InterPro" id="IPR012340">
    <property type="entry name" value="NA-bd_OB-fold"/>
</dbReference>
<feature type="domain" description="Translation initiation factor 5A C-terminal" evidence="1">
    <location>
        <begin position="95"/>
        <end position="142"/>
    </location>
</feature>
<dbReference type="Pfam" id="PF01287">
    <property type="entry name" value="eIF-5a"/>
    <property type="match status" value="1"/>
</dbReference>
<name>A0A078AKY3_STYLE</name>
<keyword evidence="3" id="KW-1185">Reference proteome</keyword>
<dbReference type="SUPFAM" id="SSF50249">
    <property type="entry name" value="Nucleic acid-binding proteins"/>
    <property type="match status" value="1"/>
</dbReference>
<dbReference type="InParanoid" id="A0A078AKY3"/>
<reference evidence="2 3" key="1">
    <citation type="submission" date="2014-06" db="EMBL/GenBank/DDBJ databases">
        <authorList>
            <person name="Swart Estienne"/>
        </authorList>
    </citation>
    <scope>NUCLEOTIDE SEQUENCE [LARGE SCALE GENOMIC DNA]</scope>
    <source>
        <strain evidence="2 3">130c</strain>
    </source>
</reference>
<dbReference type="InterPro" id="IPR020189">
    <property type="entry name" value="IF5A_C"/>
</dbReference>
<dbReference type="Gene3D" id="2.40.50.140">
    <property type="entry name" value="Nucleic acid-binding proteins"/>
    <property type="match status" value="1"/>
</dbReference>
<dbReference type="GO" id="GO:0045905">
    <property type="term" value="P:positive regulation of translational termination"/>
    <property type="evidence" value="ECO:0007669"/>
    <property type="project" value="InterPro"/>
</dbReference>
<dbReference type="Proteomes" id="UP000039865">
    <property type="component" value="Unassembled WGS sequence"/>
</dbReference>
<sequence length="177" mass="20673">MHKLNSNIVSNNNQEPLIKLDINGNEIKDGWEVIPLSNFGKGTYIFLGSQLCRLNQEHIYMGKSTMIRYKGFNVHTGKNVIDKIDVKYDIIHVPIIKKKIYQVIDIIKEGKDEYLTLMDSDGNIREDFKLFSFQEIDQLIKDLRQILKEDRIECYLTLGQFKDEQEFILDVTEGDQV</sequence>
<evidence type="ECO:0000259" key="1">
    <source>
        <dbReference type="Pfam" id="PF01287"/>
    </source>
</evidence>
<accession>A0A078AKY3</accession>
<dbReference type="GO" id="GO:0003723">
    <property type="term" value="F:RNA binding"/>
    <property type="evidence" value="ECO:0007669"/>
    <property type="project" value="InterPro"/>
</dbReference>
<protein>
    <recommendedName>
        <fullName evidence="1">Translation initiation factor 5A C-terminal domain-containing protein</fullName>
    </recommendedName>
</protein>
<dbReference type="GO" id="GO:0003746">
    <property type="term" value="F:translation elongation factor activity"/>
    <property type="evidence" value="ECO:0007669"/>
    <property type="project" value="InterPro"/>
</dbReference>
<evidence type="ECO:0000313" key="2">
    <source>
        <dbReference type="EMBL" id="CDW81488.1"/>
    </source>
</evidence>
<dbReference type="GO" id="GO:0045901">
    <property type="term" value="P:positive regulation of translational elongation"/>
    <property type="evidence" value="ECO:0007669"/>
    <property type="project" value="InterPro"/>
</dbReference>
<dbReference type="AlphaFoldDB" id="A0A078AKY3"/>
<organism evidence="2 3">
    <name type="scientific">Stylonychia lemnae</name>
    <name type="common">Ciliate</name>
    <dbReference type="NCBI Taxonomy" id="5949"/>
    <lineage>
        <taxon>Eukaryota</taxon>
        <taxon>Sar</taxon>
        <taxon>Alveolata</taxon>
        <taxon>Ciliophora</taxon>
        <taxon>Intramacronucleata</taxon>
        <taxon>Spirotrichea</taxon>
        <taxon>Stichotrichia</taxon>
        <taxon>Sporadotrichida</taxon>
        <taxon>Oxytrichidae</taxon>
        <taxon>Stylonychinae</taxon>
        <taxon>Stylonychia</taxon>
    </lineage>
</organism>